<feature type="domain" description="AtuA-like ferredoxin-fold" evidence="3">
    <location>
        <begin position="544"/>
        <end position="635"/>
    </location>
</feature>
<name>A0AAU9WG92_9CNID</name>
<sequence length="683" mass="73943">MAALARSLRGSGNVTNLYGALSWERCNLAVVRSSRWQQKRFMSNPLQGKTVRIGCASGFWGDSMLAAPQLVSEGNIDYLVSDYLSEITMSLLTAAKRKSPTMGYAPDFIQSVMKVLIKPIKKKGIRVVSNAGGVNPHECAKALIAVAEEAQTDLKVAVVTGDDLMGDIEQIKQAGIKEMTSGQDLPDSVVSMNAYIGALPIVRALELGADVVLTGRCVDSALVLGPLMYEFGWKPNDYDLLASGSLVGHLVECGAQCTGGIFTDWQTVHNWDNIGYPIAECAADGKFILSKPPNTGGLVSPSTVAEQLVYELGDPAQYVLPDVTCDFTQVRLQGLIGYDGGAVLVQGAVGKPASDAYKVCATYADGFRATAVCPVGGPFASLKAKKTGEALLKRTRRMFENLKLDDYTRTHIQVLGSEETYGKHAFPGIMTANPREAVLWLAVHHQQKKALELFAMEIASAGTSMAPGLTAIVGGRPRVSPLLRLYSFLYPKDNVKVDIFMNGEHVETVSPSVPDEQPAAPDSETRTHDAVPKIRMPKGRCTFPLSSLALTRSGDKGNNVNIGVIARHPSYVPFIRAALTEESVAKYFSHLFPSPPEEGHCKVKRYELPGINAFNFVLENALGGGGVTSLRSDPQVRVRTRNTYLQQVKSTRLELILGCDEMTSYVLFFQGKALGQMLLDFKI</sequence>
<evidence type="ECO:0000259" key="3">
    <source>
        <dbReference type="Pfam" id="PF23544"/>
    </source>
</evidence>
<evidence type="ECO:0000313" key="4">
    <source>
        <dbReference type="EMBL" id="CAH3113796.1"/>
    </source>
</evidence>
<dbReference type="AlphaFoldDB" id="A0AAU9WG92"/>
<protein>
    <submittedName>
        <fullName evidence="4">Uncharacterized protein</fullName>
    </submittedName>
</protein>
<feature type="non-terminal residue" evidence="4">
    <location>
        <position position="683"/>
    </location>
</feature>
<dbReference type="InterPro" id="IPR056362">
    <property type="entry name" value="AtuA-like_ferredoxin_dom"/>
</dbReference>
<dbReference type="Pfam" id="PF23544">
    <property type="entry name" value="AtuA_ferredoxin"/>
    <property type="match status" value="1"/>
</dbReference>
<reference evidence="4 5" key="1">
    <citation type="submission" date="2022-05" db="EMBL/GenBank/DDBJ databases">
        <authorList>
            <consortium name="Genoscope - CEA"/>
            <person name="William W."/>
        </authorList>
    </citation>
    <scope>NUCLEOTIDE SEQUENCE [LARGE SCALE GENOMIC DNA]</scope>
</reference>
<evidence type="ECO:0000259" key="2">
    <source>
        <dbReference type="Pfam" id="PF07287"/>
    </source>
</evidence>
<dbReference type="PANTHER" id="PTHR47708">
    <property type="match status" value="1"/>
</dbReference>
<dbReference type="EMBL" id="CALNXJ010000014">
    <property type="protein sequence ID" value="CAH3113796.1"/>
    <property type="molecule type" value="Genomic_DNA"/>
</dbReference>
<dbReference type="InterPro" id="IPR010839">
    <property type="entry name" value="AtuA_N"/>
</dbReference>
<proteinExistence type="predicted"/>
<evidence type="ECO:0000313" key="5">
    <source>
        <dbReference type="Proteomes" id="UP001159428"/>
    </source>
</evidence>
<organism evidence="4 5">
    <name type="scientific">Pocillopora meandrina</name>
    <dbReference type="NCBI Taxonomy" id="46732"/>
    <lineage>
        <taxon>Eukaryota</taxon>
        <taxon>Metazoa</taxon>
        <taxon>Cnidaria</taxon>
        <taxon>Anthozoa</taxon>
        <taxon>Hexacorallia</taxon>
        <taxon>Scleractinia</taxon>
        <taxon>Astrocoeniina</taxon>
        <taxon>Pocilloporidae</taxon>
        <taxon>Pocillopora</taxon>
    </lineage>
</organism>
<comment type="caution">
    <text evidence="4">The sequence shown here is derived from an EMBL/GenBank/DDBJ whole genome shotgun (WGS) entry which is preliminary data.</text>
</comment>
<gene>
    <name evidence="4" type="ORF">PMEA_00005571</name>
</gene>
<accession>A0AAU9WG92</accession>
<evidence type="ECO:0000256" key="1">
    <source>
        <dbReference type="SAM" id="MobiDB-lite"/>
    </source>
</evidence>
<dbReference type="Pfam" id="PF07287">
    <property type="entry name" value="AtuA"/>
    <property type="match status" value="1"/>
</dbReference>
<dbReference type="PANTHER" id="PTHR47708:SF2">
    <property type="entry name" value="SI:CH73-132F6.5"/>
    <property type="match status" value="1"/>
</dbReference>
<feature type="domain" description="Acyclic terpene utilisation N-terminal" evidence="2">
    <location>
        <begin position="51"/>
        <end position="499"/>
    </location>
</feature>
<keyword evidence="5" id="KW-1185">Reference proteome</keyword>
<feature type="region of interest" description="Disordered" evidence="1">
    <location>
        <begin position="508"/>
        <end position="528"/>
    </location>
</feature>
<dbReference type="Proteomes" id="UP001159428">
    <property type="component" value="Unassembled WGS sequence"/>
</dbReference>